<sequence>MAAPDSSVSQIHLQQFRACLGICRSCLETTKSSAKHRAGLMDLVLALEIAVAMIETQCQHTTDRLQHCAEVFTSIAKSWFEGGTARCRACIRVCEEVLQDWGASAFETTPQISH</sequence>
<dbReference type="AlphaFoldDB" id="A0A5C7F9D2"/>
<protein>
    <submittedName>
        <fullName evidence="1">Uncharacterized protein</fullName>
    </submittedName>
</protein>
<dbReference type="Proteomes" id="UP000321907">
    <property type="component" value="Unassembled WGS sequence"/>
</dbReference>
<proteinExistence type="predicted"/>
<gene>
    <name evidence="1" type="ORF">FUA23_19305</name>
</gene>
<reference evidence="1 2" key="1">
    <citation type="submission" date="2019-08" db="EMBL/GenBank/DDBJ databases">
        <title>Lewinella sp. strain SSH13 Genome sequencing and assembly.</title>
        <authorList>
            <person name="Kim I."/>
        </authorList>
    </citation>
    <scope>NUCLEOTIDE SEQUENCE [LARGE SCALE GENOMIC DNA]</scope>
    <source>
        <strain evidence="1 2">SSH13</strain>
    </source>
</reference>
<name>A0A5C7F9D2_9BACT</name>
<evidence type="ECO:0000313" key="2">
    <source>
        <dbReference type="Proteomes" id="UP000321907"/>
    </source>
</evidence>
<organism evidence="1 2">
    <name type="scientific">Neolewinella aurantiaca</name>
    <dbReference type="NCBI Taxonomy" id="2602767"/>
    <lineage>
        <taxon>Bacteria</taxon>
        <taxon>Pseudomonadati</taxon>
        <taxon>Bacteroidota</taxon>
        <taxon>Saprospiria</taxon>
        <taxon>Saprospirales</taxon>
        <taxon>Lewinellaceae</taxon>
        <taxon>Neolewinella</taxon>
    </lineage>
</organism>
<dbReference type="RefSeq" id="WP_147932415.1">
    <property type="nucleotide sequence ID" value="NZ_VOXD01000039.1"/>
</dbReference>
<comment type="caution">
    <text evidence="1">The sequence shown here is derived from an EMBL/GenBank/DDBJ whole genome shotgun (WGS) entry which is preliminary data.</text>
</comment>
<keyword evidence="2" id="KW-1185">Reference proteome</keyword>
<accession>A0A5C7F9D2</accession>
<evidence type="ECO:0000313" key="1">
    <source>
        <dbReference type="EMBL" id="TXF86653.1"/>
    </source>
</evidence>
<dbReference type="EMBL" id="VOXD01000039">
    <property type="protein sequence ID" value="TXF86653.1"/>
    <property type="molecule type" value="Genomic_DNA"/>
</dbReference>